<organism evidence="2 3">
    <name type="scientific">Paracoccus litorisediminis</name>
    <dbReference type="NCBI Taxonomy" id="2006130"/>
    <lineage>
        <taxon>Bacteria</taxon>
        <taxon>Pseudomonadati</taxon>
        <taxon>Pseudomonadota</taxon>
        <taxon>Alphaproteobacteria</taxon>
        <taxon>Rhodobacterales</taxon>
        <taxon>Paracoccaceae</taxon>
        <taxon>Paracoccus</taxon>
    </lineage>
</organism>
<name>A0A844HJV1_9RHOB</name>
<evidence type="ECO:0000313" key="2">
    <source>
        <dbReference type="EMBL" id="MTH60156.1"/>
    </source>
</evidence>
<dbReference type="Pfam" id="PF14316">
    <property type="entry name" value="DUF4381"/>
    <property type="match status" value="1"/>
</dbReference>
<dbReference type="Proteomes" id="UP000449846">
    <property type="component" value="Unassembled WGS sequence"/>
</dbReference>
<reference evidence="2 3" key="1">
    <citation type="submission" date="2019-11" db="EMBL/GenBank/DDBJ databases">
        <authorList>
            <person name="Dong K."/>
        </authorList>
    </citation>
    <scope>NUCLEOTIDE SEQUENCE [LARGE SCALE GENOMIC DNA]</scope>
    <source>
        <strain evidence="2 3">NBRC 112902</strain>
    </source>
</reference>
<evidence type="ECO:0000256" key="1">
    <source>
        <dbReference type="SAM" id="Phobius"/>
    </source>
</evidence>
<dbReference type="OrthoDB" id="283083at2"/>
<gene>
    <name evidence="2" type="ORF">GL300_13150</name>
</gene>
<protein>
    <submittedName>
        <fullName evidence="2">DUF4381 family protein</fullName>
    </submittedName>
</protein>
<keyword evidence="3" id="KW-1185">Reference proteome</keyword>
<dbReference type="EMBL" id="WMIG01000006">
    <property type="protein sequence ID" value="MTH60156.1"/>
    <property type="molecule type" value="Genomic_DNA"/>
</dbReference>
<keyword evidence="1" id="KW-1133">Transmembrane helix</keyword>
<dbReference type="RefSeq" id="WP_155040095.1">
    <property type="nucleotide sequence ID" value="NZ_JBHGCD010000007.1"/>
</dbReference>
<sequence>MEQDAAPATPDNDSLIGLIEQLVEPAELAPISMMPQTWGWAVLAALVLAALAYALWRWRRQYRANAYRRAALRMLSGAGDDPARIAEILRRTALAAYPRDQVASLFGADWLGFLDRQIGGEAFRNGPGRAIASAPYRPTPPDAQLTRLAETWIRRHRGVTP</sequence>
<keyword evidence="1" id="KW-0812">Transmembrane</keyword>
<accession>A0A844HJV1</accession>
<feature type="transmembrane region" description="Helical" evidence="1">
    <location>
        <begin position="38"/>
        <end position="56"/>
    </location>
</feature>
<dbReference type="GO" id="GO:0016758">
    <property type="term" value="F:hexosyltransferase activity"/>
    <property type="evidence" value="ECO:0007669"/>
    <property type="project" value="InterPro"/>
</dbReference>
<keyword evidence="1" id="KW-0472">Membrane</keyword>
<dbReference type="InterPro" id="IPR025489">
    <property type="entry name" value="DUF4381"/>
</dbReference>
<proteinExistence type="predicted"/>
<evidence type="ECO:0000313" key="3">
    <source>
        <dbReference type="Proteomes" id="UP000449846"/>
    </source>
</evidence>
<dbReference type="AlphaFoldDB" id="A0A844HJV1"/>
<comment type="caution">
    <text evidence="2">The sequence shown here is derived from an EMBL/GenBank/DDBJ whole genome shotgun (WGS) entry which is preliminary data.</text>
</comment>
<dbReference type="GO" id="GO:0005886">
    <property type="term" value="C:plasma membrane"/>
    <property type="evidence" value="ECO:0007669"/>
    <property type="project" value="UniProtKB-SubCell"/>
</dbReference>